<evidence type="ECO:0000313" key="1">
    <source>
        <dbReference type="EMBL" id="GAT16467.1"/>
    </source>
</evidence>
<dbReference type="AlphaFoldDB" id="A0A100XH57"/>
<dbReference type="STRING" id="1797.RMCT_3436"/>
<dbReference type="Proteomes" id="UP000069654">
    <property type="component" value="Unassembled WGS sequence"/>
</dbReference>
<name>A0A100XH57_MYCTH</name>
<gene>
    <name evidence="1" type="ORF">RMCT_3436</name>
</gene>
<sequence length="104" mass="10612">MRADTQIIDRFGRAGIRQAAELDAVAAAVSMLPLTAAAPVFGAVGARFLAALADAAAQQAADVTVLARRVDAGAAAAHTTARAYTGAEIRVRRRLTAPVADLEG</sequence>
<evidence type="ECO:0000313" key="2">
    <source>
        <dbReference type="Proteomes" id="UP000069654"/>
    </source>
</evidence>
<evidence type="ECO:0008006" key="3">
    <source>
        <dbReference type="Google" id="ProtNLM"/>
    </source>
</evidence>
<reference evidence="1 2" key="1">
    <citation type="journal article" date="2016" name="Genome Announc.">
        <title>Draft Genome Sequences of Five Rapidly Growing Mycobacterium Species, M. thermoresistibile, M. fortuitum subsp. acetamidolyticum, M. canariasense, M. brisbanense, and M. novocastrense.</title>
        <authorList>
            <person name="Katahira K."/>
            <person name="Ogura Y."/>
            <person name="Gotoh Y."/>
            <person name="Hayashi T."/>
        </authorList>
    </citation>
    <scope>NUCLEOTIDE SEQUENCE [LARGE SCALE GENOMIC DNA]</scope>
    <source>
        <strain evidence="1 2">JCM6362</strain>
    </source>
</reference>
<dbReference type="EMBL" id="BCTB01000045">
    <property type="protein sequence ID" value="GAT16467.1"/>
    <property type="molecule type" value="Genomic_DNA"/>
</dbReference>
<comment type="caution">
    <text evidence="1">The sequence shown here is derived from an EMBL/GenBank/DDBJ whole genome shotgun (WGS) entry which is preliminary data.</text>
</comment>
<proteinExistence type="predicted"/>
<organism evidence="1 2">
    <name type="scientific">Mycolicibacterium thermoresistibile</name>
    <name type="common">Mycobacterium thermoresistibile</name>
    <dbReference type="NCBI Taxonomy" id="1797"/>
    <lineage>
        <taxon>Bacteria</taxon>
        <taxon>Bacillati</taxon>
        <taxon>Actinomycetota</taxon>
        <taxon>Actinomycetes</taxon>
        <taxon>Mycobacteriales</taxon>
        <taxon>Mycobacteriaceae</taxon>
        <taxon>Mycolicibacterium</taxon>
    </lineage>
</organism>
<reference evidence="2" key="2">
    <citation type="submission" date="2016-02" db="EMBL/GenBank/DDBJ databases">
        <title>Draft genome sequence of five rapidly growing Mycobacterium species.</title>
        <authorList>
            <person name="Katahira K."/>
            <person name="Gotou Y."/>
            <person name="Iida K."/>
            <person name="Ogura Y."/>
            <person name="Hayashi T."/>
        </authorList>
    </citation>
    <scope>NUCLEOTIDE SEQUENCE [LARGE SCALE GENOMIC DNA]</scope>
    <source>
        <strain evidence="2">JCM6362</strain>
    </source>
</reference>
<protein>
    <recommendedName>
        <fullName evidence="3">ESX-1 secretion-associated protein</fullName>
    </recommendedName>
</protein>
<dbReference type="RefSeq" id="WP_061252284.1">
    <property type="nucleotide sequence ID" value="NZ_BCTB01000045.1"/>
</dbReference>
<accession>A0A100XH57</accession>